<dbReference type="EMBL" id="CM047750">
    <property type="protein sequence ID" value="KAJ0006773.1"/>
    <property type="molecule type" value="Genomic_DNA"/>
</dbReference>
<comment type="caution">
    <text evidence="1">The sequence shown here is derived from an EMBL/GenBank/DDBJ whole genome shotgun (WGS) entry which is preliminary data.</text>
</comment>
<accession>A0ACC0WXK8</accession>
<proteinExistence type="predicted"/>
<evidence type="ECO:0000313" key="1">
    <source>
        <dbReference type="EMBL" id="KAJ0006773.1"/>
    </source>
</evidence>
<gene>
    <name evidence="1" type="ORF">Pint_29107</name>
</gene>
<sequence length="40" mass="4857">MSQEEREERLRELLAPEHKYSIQQLLITLIIKLDIQSNNY</sequence>
<organism evidence="1 2">
    <name type="scientific">Pistacia integerrima</name>
    <dbReference type="NCBI Taxonomy" id="434235"/>
    <lineage>
        <taxon>Eukaryota</taxon>
        <taxon>Viridiplantae</taxon>
        <taxon>Streptophyta</taxon>
        <taxon>Embryophyta</taxon>
        <taxon>Tracheophyta</taxon>
        <taxon>Spermatophyta</taxon>
        <taxon>Magnoliopsida</taxon>
        <taxon>eudicotyledons</taxon>
        <taxon>Gunneridae</taxon>
        <taxon>Pentapetalae</taxon>
        <taxon>rosids</taxon>
        <taxon>malvids</taxon>
        <taxon>Sapindales</taxon>
        <taxon>Anacardiaceae</taxon>
        <taxon>Pistacia</taxon>
    </lineage>
</organism>
<evidence type="ECO:0000313" key="2">
    <source>
        <dbReference type="Proteomes" id="UP001163603"/>
    </source>
</evidence>
<protein>
    <submittedName>
        <fullName evidence="1">Uncharacterized protein</fullName>
    </submittedName>
</protein>
<dbReference type="Proteomes" id="UP001163603">
    <property type="component" value="Chromosome 15"/>
</dbReference>
<name>A0ACC0WXK8_9ROSI</name>
<keyword evidence="2" id="KW-1185">Reference proteome</keyword>
<reference evidence="2" key="1">
    <citation type="journal article" date="2023" name="G3 (Bethesda)">
        <title>Genome assembly and association tests identify interacting loci associated with vigor, precocity, and sex in interspecific pistachio rootstocks.</title>
        <authorList>
            <person name="Palmer W."/>
            <person name="Jacygrad E."/>
            <person name="Sagayaradj S."/>
            <person name="Cavanaugh K."/>
            <person name="Han R."/>
            <person name="Bertier L."/>
            <person name="Beede B."/>
            <person name="Kafkas S."/>
            <person name="Golino D."/>
            <person name="Preece J."/>
            <person name="Michelmore R."/>
        </authorList>
    </citation>
    <scope>NUCLEOTIDE SEQUENCE [LARGE SCALE GENOMIC DNA]</scope>
</reference>